<reference evidence="10 11" key="1">
    <citation type="submission" date="2022-06" db="EMBL/GenBank/DDBJ databases">
        <title>Paraconexibacter antarcticus.</title>
        <authorList>
            <person name="Kim C.S."/>
        </authorList>
    </citation>
    <scope>NUCLEOTIDE SEQUENCE [LARGE SCALE GENOMIC DNA]</scope>
    <source>
        <strain evidence="10 11">02-257</strain>
    </source>
</reference>
<protein>
    <recommendedName>
        <fullName evidence="7">Lysine--tRNA ligase</fullName>
        <ecNumber evidence="7">6.1.1.6</ecNumber>
    </recommendedName>
    <alternativeName>
        <fullName evidence="7">Lysyl-tRNA synthetase</fullName>
        <shortName evidence="7">LysRS</shortName>
    </alternativeName>
</protein>
<comment type="similarity">
    <text evidence="7">Belongs to the class-II aminoacyl-tRNA synthetase family.</text>
</comment>
<gene>
    <name evidence="7 10" type="primary">lysS</name>
    <name evidence="10" type="ORF">NBH00_09930</name>
</gene>
<dbReference type="InterPro" id="IPR012340">
    <property type="entry name" value="NA-bd_OB-fold"/>
</dbReference>
<dbReference type="NCBIfam" id="TIGR00499">
    <property type="entry name" value="lysS_bact"/>
    <property type="match status" value="1"/>
</dbReference>
<dbReference type="InterPro" id="IPR004365">
    <property type="entry name" value="NA-bd_OB_tRNA"/>
</dbReference>
<keyword evidence="4 7" id="KW-0067">ATP-binding</keyword>
<dbReference type="CDD" id="cd00775">
    <property type="entry name" value="LysRS_core"/>
    <property type="match status" value="1"/>
</dbReference>
<evidence type="ECO:0000256" key="3">
    <source>
        <dbReference type="ARBA" id="ARBA00022741"/>
    </source>
</evidence>
<keyword evidence="7 8" id="KW-0460">Magnesium</keyword>
<dbReference type="SUPFAM" id="SSF50249">
    <property type="entry name" value="Nucleic acid-binding proteins"/>
    <property type="match status" value="1"/>
</dbReference>
<dbReference type="InterPro" id="IPR018149">
    <property type="entry name" value="Lys-tRNA-synth_II_C"/>
</dbReference>
<keyword evidence="3 7" id="KW-0547">Nucleotide-binding</keyword>
<accession>A0ABY5E034</accession>
<dbReference type="Gene3D" id="2.40.50.140">
    <property type="entry name" value="Nucleic acid-binding proteins"/>
    <property type="match status" value="1"/>
</dbReference>
<evidence type="ECO:0000256" key="8">
    <source>
        <dbReference type="RuleBase" id="RU000336"/>
    </source>
</evidence>
<dbReference type="HAMAP" id="MF_00252">
    <property type="entry name" value="Lys_tRNA_synth_class2"/>
    <property type="match status" value="1"/>
</dbReference>
<keyword evidence="2 7" id="KW-0479">Metal-binding</keyword>
<comment type="cofactor">
    <cofactor evidence="7 8">
        <name>Mg(2+)</name>
        <dbReference type="ChEBI" id="CHEBI:18420"/>
    </cofactor>
    <text evidence="7 8">Binds 3 Mg(2+) ions per subunit.</text>
</comment>
<dbReference type="EMBL" id="CP098502">
    <property type="protein sequence ID" value="UTI66512.1"/>
    <property type="molecule type" value="Genomic_DNA"/>
</dbReference>
<feature type="binding site" evidence="7">
    <location>
        <position position="406"/>
    </location>
    <ligand>
        <name>Mg(2+)</name>
        <dbReference type="ChEBI" id="CHEBI:18420"/>
        <label>1</label>
    </ligand>
</feature>
<dbReference type="CDD" id="cd04322">
    <property type="entry name" value="LysRS_N"/>
    <property type="match status" value="1"/>
</dbReference>
<feature type="domain" description="Aminoacyl-transfer RNA synthetases class-II family profile" evidence="9">
    <location>
        <begin position="181"/>
        <end position="490"/>
    </location>
</feature>
<keyword evidence="7" id="KW-0648">Protein biosynthesis</keyword>
<evidence type="ECO:0000256" key="1">
    <source>
        <dbReference type="ARBA" id="ARBA00022598"/>
    </source>
</evidence>
<keyword evidence="11" id="KW-1185">Reference proteome</keyword>
<dbReference type="Proteomes" id="UP001056035">
    <property type="component" value="Chromosome"/>
</dbReference>
<dbReference type="NCBIfam" id="NF001756">
    <property type="entry name" value="PRK00484.1"/>
    <property type="match status" value="1"/>
</dbReference>
<comment type="catalytic activity">
    <reaction evidence="6 7 8">
        <text>tRNA(Lys) + L-lysine + ATP = L-lysyl-tRNA(Lys) + AMP + diphosphate</text>
        <dbReference type="Rhea" id="RHEA:20792"/>
        <dbReference type="Rhea" id="RHEA-COMP:9696"/>
        <dbReference type="Rhea" id="RHEA-COMP:9697"/>
        <dbReference type="ChEBI" id="CHEBI:30616"/>
        <dbReference type="ChEBI" id="CHEBI:32551"/>
        <dbReference type="ChEBI" id="CHEBI:33019"/>
        <dbReference type="ChEBI" id="CHEBI:78442"/>
        <dbReference type="ChEBI" id="CHEBI:78529"/>
        <dbReference type="ChEBI" id="CHEBI:456215"/>
        <dbReference type="EC" id="6.1.1.6"/>
    </reaction>
</comment>
<dbReference type="GO" id="GO:0004824">
    <property type="term" value="F:lysine-tRNA ligase activity"/>
    <property type="evidence" value="ECO:0007669"/>
    <property type="project" value="UniProtKB-EC"/>
</dbReference>
<evidence type="ECO:0000313" key="11">
    <source>
        <dbReference type="Proteomes" id="UP001056035"/>
    </source>
</evidence>
<dbReference type="SUPFAM" id="SSF55681">
    <property type="entry name" value="Class II aaRS and biotin synthetases"/>
    <property type="match status" value="1"/>
</dbReference>
<feature type="binding site" evidence="7">
    <location>
        <position position="413"/>
    </location>
    <ligand>
        <name>Mg(2+)</name>
        <dbReference type="ChEBI" id="CHEBI:18420"/>
        <label>1</label>
    </ligand>
</feature>
<keyword evidence="5 7" id="KW-0030">Aminoacyl-tRNA synthetase</keyword>
<comment type="subcellular location">
    <subcellularLocation>
        <location evidence="7">Cytoplasm</location>
    </subcellularLocation>
</comment>
<dbReference type="PANTHER" id="PTHR42918">
    <property type="entry name" value="LYSYL-TRNA SYNTHETASE"/>
    <property type="match status" value="1"/>
</dbReference>
<sequence>MSDDTGTAGEAVPEHELLAVRRGKLDRLRADGIDPFPHAFPGVTPIGEVRAAHAGLEAGAETEARYRIAGRLHARRGQGKMAFLDLDDRSGRLQLQARRDVLGEEVMDRLLDLDLGDLVGIDGVVFMSRRGELSLRVEAVTVLAKSLRPPPDKHHGLQDVEQRFRRRELDLIGNADTRALFMTRAKVISTVRRQLDDAGFVEVETPILQPLYGGAMARPFTTHHNALDRDFYLRIATELYLKRLVVGGLERVYELGKDFRNEGVSFKHNPEFTMLEWYEAYADYEDAAGRLESIVHAVSVAVGYEGDLDFGPPWRRVSFVEAIQEATGVDIMAHPEGADLAVAVRAAGHELKGMDELTWPQLVDDLLSKFVEPNLEQPTIVMDYPVAISPFAKAHRSKPGLTERFEAFAAGMEIANAFTELNDPDVQRERFEAQVRFSEAGDEEAQPYDEVFVQALEQGMPPTGGLGLGIDRLVMLMTGTRSIREVVLFPAMRD</sequence>
<proteinExistence type="inferred from homology"/>
<feature type="binding site" evidence="7">
    <location>
        <position position="413"/>
    </location>
    <ligand>
        <name>Mg(2+)</name>
        <dbReference type="ChEBI" id="CHEBI:18420"/>
        <label>2</label>
    </ligand>
</feature>
<dbReference type="RefSeq" id="WP_254573182.1">
    <property type="nucleotide sequence ID" value="NZ_CP098502.1"/>
</dbReference>
<evidence type="ECO:0000259" key="9">
    <source>
        <dbReference type="PROSITE" id="PS50862"/>
    </source>
</evidence>
<dbReference type="EC" id="6.1.1.6" evidence="7"/>
<dbReference type="PROSITE" id="PS50862">
    <property type="entry name" value="AA_TRNA_LIGASE_II"/>
    <property type="match status" value="1"/>
</dbReference>
<dbReference type="InterPro" id="IPR045864">
    <property type="entry name" value="aa-tRNA-synth_II/BPL/LPL"/>
</dbReference>
<dbReference type="InterPro" id="IPR006195">
    <property type="entry name" value="aa-tRNA-synth_II"/>
</dbReference>
<dbReference type="Pfam" id="PF01336">
    <property type="entry name" value="tRNA_anti-codon"/>
    <property type="match status" value="1"/>
</dbReference>
<evidence type="ECO:0000256" key="4">
    <source>
        <dbReference type="ARBA" id="ARBA00022840"/>
    </source>
</evidence>
<name>A0ABY5E034_9ACTN</name>
<evidence type="ECO:0000256" key="2">
    <source>
        <dbReference type="ARBA" id="ARBA00022723"/>
    </source>
</evidence>
<dbReference type="InterPro" id="IPR004364">
    <property type="entry name" value="Aa-tRNA-synt_II"/>
</dbReference>
<dbReference type="InterPro" id="IPR002313">
    <property type="entry name" value="Lys-tRNA-ligase_II"/>
</dbReference>
<dbReference type="Gene3D" id="3.30.930.10">
    <property type="entry name" value="Bira Bifunctional Protein, Domain 2"/>
    <property type="match status" value="1"/>
</dbReference>
<dbReference type="InterPro" id="IPR044136">
    <property type="entry name" value="Lys-tRNA-ligase_II_N"/>
</dbReference>
<evidence type="ECO:0000256" key="6">
    <source>
        <dbReference type="ARBA" id="ARBA00048573"/>
    </source>
</evidence>
<organism evidence="10 11">
    <name type="scientific">Paraconexibacter antarcticus</name>
    <dbReference type="NCBI Taxonomy" id="2949664"/>
    <lineage>
        <taxon>Bacteria</taxon>
        <taxon>Bacillati</taxon>
        <taxon>Actinomycetota</taxon>
        <taxon>Thermoleophilia</taxon>
        <taxon>Solirubrobacterales</taxon>
        <taxon>Paraconexibacteraceae</taxon>
        <taxon>Paraconexibacter</taxon>
    </lineage>
</organism>
<dbReference type="Pfam" id="PF00152">
    <property type="entry name" value="tRNA-synt_2"/>
    <property type="match status" value="1"/>
</dbReference>
<keyword evidence="1 7" id="KW-0436">Ligase</keyword>
<evidence type="ECO:0000313" key="10">
    <source>
        <dbReference type="EMBL" id="UTI66512.1"/>
    </source>
</evidence>
<keyword evidence="7" id="KW-0963">Cytoplasm</keyword>
<dbReference type="PRINTS" id="PR00982">
    <property type="entry name" value="TRNASYNTHLYS"/>
</dbReference>
<dbReference type="PANTHER" id="PTHR42918:SF15">
    <property type="entry name" value="LYSINE--TRNA LIGASE, CHLOROPLASTIC_MITOCHONDRIAL"/>
    <property type="match status" value="1"/>
</dbReference>
<evidence type="ECO:0000256" key="7">
    <source>
        <dbReference type="HAMAP-Rule" id="MF_00252"/>
    </source>
</evidence>
<evidence type="ECO:0000256" key="5">
    <source>
        <dbReference type="ARBA" id="ARBA00023146"/>
    </source>
</evidence>
<comment type="subunit">
    <text evidence="7">Homodimer.</text>
</comment>